<feature type="transmembrane region" description="Helical" evidence="8">
    <location>
        <begin position="61"/>
        <end position="81"/>
    </location>
</feature>
<sequence>MSSPEHIRSQMLMKQPNRMLKTFLSAAGASALVFSFIDLFYGPIETKMVGYNLKRQVLGGILLGLGMNAGGACPGTVLAQIGNALKEQHWGNFKRAIATLLGSFAGAALFSSQHDRIRNSLGGFGGKWTLMDVTGVESYWKLGFPFAAIMYGIVLSVSNIENMWNSNLLTNGKINKFSFETLKAESLEATETSAVCGTAIGLLQAPFYIFGRVHLGTSTTYVTLIEPFIRNAYTESVSLSKNAFQVLSNLGIVMGSYFASSQAEHRLETAIVEQSDKRGVVEKYWRPFISGALLVGGARLMGGCTSGHGLSGMGLLSIPSFIAVASMFGAGIAAGHVENYFSDDKKKRNE</sequence>
<gene>
    <name evidence="9" type="ORF">PCOS0759_LOCUS1407</name>
</gene>
<evidence type="ECO:0000256" key="2">
    <source>
        <dbReference type="ARBA" id="ARBA00022448"/>
    </source>
</evidence>
<evidence type="ECO:0000256" key="3">
    <source>
        <dbReference type="ARBA" id="ARBA00022475"/>
    </source>
</evidence>
<feature type="transmembrane region" description="Helical" evidence="8">
    <location>
        <begin position="138"/>
        <end position="157"/>
    </location>
</feature>
<keyword evidence="6 8" id="KW-1133">Transmembrane helix</keyword>
<dbReference type="PANTHER" id="PTHR30574">
    <property type="entry name" value="INNER MEMBRANE PROTEIN YEDE"/>
    <property type="match status" value="1"/>
</dbReference>
<keyword evidence="5 8" id="KW-0812">Transmembrane</keyword>
<dbReference type="PANTHER" id="PTHR30574:SF1">
    <property type="entry name" value="SULPHUR TRANSPORT DOMAIN-CONTAINING PROTEIN"/>
    <property type="match status" value="1"/>
</dbReference>
<evidence type="ECO:0000256" key="5">
    <source>
        <dbReference type="ARBA" id="ARBA00022692"/>
    </source>
</evidence>
<organism evidence="9">
    <name type="scientific">Percolomonas cosmopolitus</name>
    <dbReference type="NCBI Taxonomy" id="63605"/>
    <lineage>
        <taxon>Eukaryota</taxon>
        <taxon>Discoba</taxon>
        <taxon>Heterolobosea</taxon>
        <taxon>Tetramitia</taxon>
        <taxon>Eutetramitia</taxon>
        <taxon>Percolomonadidae</taxon>
        <taxon>Percolomonas</taxon>
    </lineage>
</organism>
<keyword evidence="7 8" id="KW-0472">Membrane</keyword>
<evidence type="ECO:0000256" key="6">
    <source>
        <dbReference type="ARBA" id="ARBA00022989"/>
    </source>
</evidence>
<feature type="transmembrane region" description="Helical" evidence="8">
    <location>
        <begin position="314"/>
        <end position="337"/>
    </location>
</feature>
<accession>A0A7S1KLY3</accession>
<keyword evidence="4" id="KW-0997">Cell inner membrane</keyword>
<feature type="transmembrane region" description="Helical" evidence="8">
    <location>
        <begin position="20"/>
        <end position="41"/>
    </location>
</feature>
<dbReference type="Pfam" id="PF04143">
    <property type="entry name" value="Sulf_transp"/>
    <property type="match status" value="1"/>
</dbReference>
<keyword evidence="3" id="KW-1003">Cell membrane</keyword>
<name>A0A7S1KLY3_9EUKA</name>
<protein>
    <recommendedName>
        <fullName evidence="10">Sulphur transport domain-containing protein</fullName>
    </recommendedName>
</protein>
<proteinExistence type="predicted"/>
<feature type="transmembrane region" description="Helical" evidence="8">
    <location>
        <begin position="93"/>
        <end position="111"/>
    </location>
</feature>
<dbReference type="InterPro" id="IPR007272">
    <property type="entry name" value="Sulf_transp_TsuA/YedE"/>
</dbReference>
<dbReference type="EMBL" id="HBGD01001687">
    <property type="protein sequence ID" value="CAD9078175.1"/>
    <property type="molecule type" value="Transcribed_RNA"/>
</dbReference>
<dbReference type="GO" id="GO:0005886">
    <property type="term" value="C:plasma membrane"/>
    <property type="evidence" value="ECO:0007669"/>
    <property type="project" value="UniProtKB-SubCell"/>
</dbReference>
<keyword evidence="2" id="KW-0813">Transport</keyword>
<evidence type="ECO:0008006" key="10">
    <source>
        <dbReference type="Google" id="ProtNLM"/>
    </source>
</evidence>
<evidence type="ECO:0000256" key="8">
    <source>
        <dbReference type="SAM" id="Phobius"/>
    </source>
</evidence>
<evidence type="ECO:0000256" key="7">
    <source>
        <dbReference type="ARBA" id="ARBA00023136"/>
    </source>
</evidence>
<evidence type="ECO:0000313" key="9">
    <source>
        <dbReference type="EMBL" id="CAD9078175.1"/>
    </source>
</evidence>
<dbReference type="AlphaFoldDB" id="A0A7S1KLY3"/>
<comment type="subcellular location">
    <subcellularLocation>
        <location evidence="1">Cell inner membrane</location>
        <topology evidence="1">Multi-pass membrane protein</topology>
    </subcellularLocation>
</comment>
<feature type="transmembrane region" description="Helical" evidence="8">
    <location>
        <begin position="284"/>
        <end position="302"/>
    </location>
</feature>
<reference evidence="9" key="1">
    <citation type="submission" date="2021-01" db="EMBL/GenBank/DDBJ databases">
        <authorList>
            <person name="Corre E."/>
            <person name="Pelletier E."/>
            <person name="Niang G."/>
            <person name="Scheremetjew M."/>
            <person name="Finn R."/>
            <person name="Kale V."/>
            <person name="Holt S."/>
            <person name="Cochrane G."/>
            <person name="Meng A."/>
            <person name="Brown T."/>
            <person name="Cohen L."/>
        </authorList>
    </citation>
    <scope>NUCLEOTIDE SEQUENCE</scope>
    <source>
        <strain evidence="9">WS</strain>
    </source>
</reference>
<evidence type="ECO:0000256" key="1">
    <source>
        <dbReference type="ARBA" id="ARBA00004429"/>
    </source>
</evidence>
<evidence type="ECO:0000256" key="4">
    <source>
        <dbReference type="ARBA" id="ARBA00022519"/>
    </source>
</evidence>